<evidence type="ECO:0000259" key="2">
    <source>
        <dbReference type="Pfam" id="PF18962"/>
    </source>
</evidence>
<accession>A0A2T1NEW2</accession>
<keyword evidence="4" id="KW-1185">Reference proteome</keyword>
<dbReference type="OrthoDB" id="1441241at2"/>
<name>A0A2T1NEW2_9FLAO</name>
<dbReference type="Proteomes" id="UP000238430">
    <property type="component" value="Unassembled WGS sequence"/>
</dbReference>
<reference evidence="3 4" key="1">
    <citation type="submission" date="2018-03" db="EMBL/GenBank/DDBJ databases">
        <title>Mesoflavibacter sp. HG37 and Mesoflavibacter sp. HG96 sp.nov., two marine bacteria isolated from seawater of Western Pacific Ocean.</title>
        <authorList>
            <person name="Cheng H."/>
            <person name="Wu Y.-H."/>
            <person name="Guo L.-L."/>
            <person name="Xu X.-W."/>
        </authorList>
    </citation>
    <scope>NUCLEOTIDE SEQUENCE [LARGE SCALE GENOMIC DNA]</scope>
    <source>
        <strain evidence="3 4">KCTC 42117</strain>
    </source>
</reference>
<sequence length="248" mass="27017">MKNILHLVTILFVTTLIGQNGDTINDAIPIDGTLTTINLLNFTNATDSGLTPSCSPSEDVFYEHTVSLGDNKVTIAMSSGGLTLLTTGIDYQILKAPSGDLNQLQEVTCNSYNIILLVGGSFEVVVDNVNNNDVYYLRVFKNSGVGVDLSELLGGTSITMSSEFDTTLSTLSQELENTKIVTKENKLEILGNKNFTSSTIYALTGQEIYKEDNTEVVDIVDISQLNTGIYVLVLENENTSITHKFIKR</sequence>
<evidence type="ECO:0000313" key="3">
    <source>
        <dbReference type="EMBL" id="PSG90960.1"/>
    </source>
</evidence>
<evidence type="ECO:0000256" key="1">
    <source>
        <dbReference type="ARBA" id="ARBA00022729"/>
    </source>
</evidence>
<proteinExistence type="predicted"/>
<evidence type="ECO:0000313" key="4">
    <source>
        <dbReference type="Proteomes" id="UP000238430"/>
    </source>
</evidence>
<dbReference type="Pfam" id="PF18962">
    <property type="entry name" value="Por_Secre_tail"/>
    <property type="match status" value="1"/>
</dbReference>
<keyword evidence="1" id="KW-0732">Signal</keyword>
<dbReference type="InterPro" id="IPR026444">
    <property type="entry name" value="Secre_tail"/>
</dbReference>
<protein>
    <recommendedName>
        <fullName evidence="2">Secretion system C-terminal sorting domain-containing protein</fullName>
    </recommendedName>
</protein>
<organism evidence="3 4">
    <name type="scientific">Mesoflavibacter zeaxanthinifaciens subsp. sabulilitoris</name>
    <dbReference type="NCBI Taxonomy" id="1520893"/>
    <lineage>
        <taxon>Bacteria</taxon>
        <taxon>Pseudomonadati</taxon>
        <taxon>Bacteroidota</taxon>
        <taxon>Flavobacteriia</taxon>
        <taxon>Flavobacteriales</taxon>
        <taxon>Flavobacteriaceae</taxon>
        <taxon>Mesoflavibacter</taxon>
    </lineage>
</organism>
<dbReference type="EMBL" id="PXOT01000022">
    <property type="protein sequence ID" value="PSG90960.1"/>
    <property type="molecule type" value="Genomic_DNA"/>
</dbReference>
<gene>
    <name evidence="3" type="ORF">C7H61_06800</name>
</gene>
<dbReference type="AlphaFoldDB" id="A0A2T1NEW2"/>
<comment type="caution">
    <text evidence="3">The sequence shown here is derived from an EMBL/GenBank/DDBJ whole genome shotgun (WGS) entry which is preliminary data.</text>
</comment>
<dbReference type="NCBIfam" id="TIGR04183">
    <property type="entry name" value="Por_Secre_tail"/>
    <property type="match status" value="1"/>
</dbReference>
<feature type="domain" description="Secretion system C-terminal sorting" evidence="2">
    <location>
        <begin position="185"/>
        <end position="246"/>
    </location>
</feature>
<dbReference type="RefSeq" id="WP_106678336.1">
    <property type="nucleotide sequence ID" value="NZ_JACHWV010000007.1"/>
</dbReference>